<dbReference type="EMBL" id="JASWJB010000570">
    <property type="protein sequence ID" value="KAK2589723.1"/>
    <property type="molecule type" value="Genomic_DNA"/>
</dbReference>
<dbReference type="Proteomes" id="UP001251528">
    <property type="component" value="Unassembled WGS sequence"/>
</dbReference>
<feature type="domain" description="Pierisin-like" evidence="1">
    <location>
        <begin position="65"/>
        <end position="203"/>
    </location>
</feature>
<dbReference type="InterPro" id="IPR054695">
    <property type="entry name" value="Pierisin-like_dom"/>
</dbReference>
<evidence type="ECO:0000259" key="1">
    <source>
        <dbReference type="Pfam" id="PF22596"/>
    </source>
</evidence>
<gene>
    <name evidence="2" type="ORF">QQS21_012596</name>
</gene>
<evidence type="ECO:0000313" key="3">
    <source>
        <dbReference type="Proteomes" id="UP001251528"/>
    </source>
</evidence>
<dbReference type="Gene3D" id="3.90.210.10">
    <property type="entry name" value="Heat-Labile Enterotoxin, subunit A"/>
    <property type="match status" value="1"/>
</dbReference>
<keyword evidence="3" id="KW-1185">Reference proteome</keyword>
<proteinExistence type="predicted"/>
<organism evidence="2 3">
    <name type="scientific">Conoideocrella luteorostrata</name>
    <dbReference type="NCBI Taxonomy" id="1105319"/>
    <lineage>
        <taxon>Eukaryota</taxon>
        <taxon>Fungi</taxon>
        <taxon>Dikarya</taxon>
        <taxon>Ascomycota</taxon>
        <taxon>Pezizomycotina</taxon>
        <taxon>Sordariomycetes</taxon>
        <taxon>Hypocreomycetidae</taxon>
        <taxon>Hypocreales</taxon>
        <taxon>Clavicipitaceae</taxon>
        <taxon>Conoideocrella</taxon>
    </lineage>
</organism>
<evidence type="ECO:0000313" key="2">
    <source>
        <dbReference type="EMBL" id="KAK2589723.1"/>
    </source>
</evidence>
<reference evidence="2" key="1">
    <citation type="submission" date="2023-06" db="EMBL/GenBank/DDBJ databases">
        <title>Conoideocrella luteorostrata (Hypocreales: Clavicipitaceae), a potential biocontrol fungus for elongate hemlock scale in United States Christmas tree production areas.</title>
        <authorList>
            <person name="Barrett H."/>
            <person name="Lovett B."/>
            <person name="Macias A.M."/>
            <person name="Stajich J.E."/>
            <person name="Kasson M.T."/>
        </authorList>
    </citation>
    <scope>NUCLEOTIDE SEQUENCE</scope>
    <source>
        <strain evidence="2">ARSEF 14590</strain>
    </source>
</reference>
<accession>A0AAJ0FSJ8</accession>
<comment type="caution">
    <text evidence="2">The sequence shown here is derived from an EMBL/GenBank/DDBJ whole genome shotgun (WGS) entry which is preliminary data.</text>
</comment>
<protein>
    <recommendedName>
        <fullName evidence="1">Pierisin-like domain-containing protein</fullName>
    </recommendedName>
</protein>
<dbReference type="Pfam" id="PF22596">
    <property type="entry name" value="Scabin-like"/>
    <property type="match status" value="1"/>
</dbReference>
<dbReference type="SUPFAM" id="SSF56399">
    <property type="entry name" value="ADP-ribosylation"/>
    <property type="match status" value="1"/>
</dbReference>
<dbReference type="AlphaFoldDB" id="A0AAJ0FSJ8"/>
<sequence length="760" mass="85842">MRSAPLLVGAALPWLRDASQQVSQEVFDRIERAISTGQTQRELAMRPDWVFSKNGDSIPAAAEPLSRWDSRPPQTIFREGFQPSIKPNSLSKFRKLDDLDLRPHGHFNDQAEAIYVSTTRPGQPKDSIPSFWRPNTHNGQYRYEIFAHGGIDVHASFEPQQEIYHPKQQKISFIGGIRPELIRTAIEYNERGEIVSVWYNAQFNALLNGEYAPRVSILPQLPEEASQIRFFKVINHKQGYQVVLSQMESATPEQIHIAELAEEISEKRFIDLSAQYGATKSSNGVEVKSISKVRQELNYQLARPAQIWTELGTFHKAVIIAGAAIYARTIYHAFTHNTTNWEFAAAVFEFIPFVSCGLQAVSRVMKGKIEAPDAALCVLADGLLISPLFPLGVVLHIIRGIMTYFTPPDLPSEEEYQQQRNQIWTKFLHKNFYAHLYSHSSLYNYTGNFKDQIQASLTVEALAVLSRGAQAIGIVEAFAQQTLNSSELDSYVKGQINGSLTTRELQEEMKNDIIHKQRQFLLNLPQKIHNESSTLLTAIANQLTKDMAVSIESQETARKYIRYYPQGPRIVGKPPTNEVEVHYRLNLIANHLLRHPLGLPGHFDIAFTIGQSGALKAQNPDILSPGKIIREKAPELSQLAVNTLCLRHARQVAQLLRGQIAENQLSTQFNDWDVGSVMELQTLLALKLGTIFDNHKEKEIGALKKKIGVRKFDIMYRRSPDMREWVTYPSVPSMLKGPIEKFSLNSLELSDDVMVQACHG</sequence>
<name>A0AAJ0FSJ8_9HYPO</name>